<dbReference type="PANTHER" id="PTHR13947">
    <property type="entry name" value="GNAT FAMILY N-ACETYLTRANSFERASE"/>
    <property type="match status" value="1"/>
</dbReference>
<sequence length="321" mass="34486">MPSSDSALVDDIRTASRQMVRELGFMQSTLAATTYPPSFVHALLEIGARRTATAAHLSAHLGLEKSSVSRMIAKLVQAGEIAEAASPQDGRAKLLSLTGKGRRTYAAIQAYGRNQVRTALRQLDEPQRLAVREGLSAYAQALAAGRQGGSVPPAAAPAIVTGYQPGAIGRIAEMHACYYARANGFGAYFERQVAEGVAEFSTRLDEPGNGLWLAVHLGRIVASVAIDGAAGHHAHLRWFIVDDGLRGAGVGRRLLEQALAFCDAQGFETTYLWTFQGLDAARALYERAGFVLVEQAPGKRWGTEVIEQRFERPRCAPRTGG</sequence>
<evidence type="ECO:0000313" key="5">
    <source>
        <dbReference type="Proteomes" id="UP000194161"/>
    </source>
</evidence>
<evidence type="ECO:0000259" key="3">
    <source>
        <dbReference type="PROSITE" id="PS51186"/>
    </source>
</evidence>
<name>A0A1W6ZE26_9BORD</name>
<dbReference type="Pfam" id="PF12802">
    <property type="entry name" value="MarR_2"/>
    <property type="match status" value="1"/>
</dbReference>
<accession>A0A1W6ZE26</accession>
<dbReference type="PROSITE" id="PS51186">
    <property type="entry name" value="GNAT"/>
    <property type="match status" value="1"/>
</dbReference>
<feature type="domain" description="HTH marR-type" evidence="2">
    <location>
        <begin position="5"/>
        <end position="140"/>
    </location>
</feature>
<dbReference type="CDD" id="cd04301">
    <property type="entry name" value="NAT_SF"/>
    <property type="match status" value="1"/>
</dbReference>
<dbReference type="Gene3D" id="3.40.630.30">
    <property type="match status" value="1"/>
</dbReference>
<keyword evidence="1" id="KW-0808">Transferase</keyword>
<gene>
    <name evidence="4" type="ORF">CAL15_15395</name>
</gene>
<dbReference type="EMBL" id="CP021111">
    <property type="protein sequence ID" value="ARP95648.1"/>
    <property type="molecule type" value="Genomic_DNA"/>
</dbReference>
<organism evidence="4 5">
    <name type="scientific">Bordetella genomosp. 13</name>
    <dbReference type="NCBI Taxonomy" id="463040"/>
    <lineage>
        <taxon>Bacteria</taxon>
        <taxon>Pseudomonadati</taxon>
        <taxon>Pseudomonadota</taxon>
        <taxon>Betaproteobacteria</taxon>
        <taxon>Burkholderiales</taxon>
        <taxon>Alcaligenaceae</taxon>
        <taxon>Bordetella</taxon>
    </lineage>
</organism>
<protein>
    <submittedName>
        <fullName evidence="4">MarR family transcriptional regulator</fullName>
    </submittedName>
</protein>
<dbReference type="RefSeq" id="WP_086079409.1">
    <property type="nucleotide sequence ID" value="NZ_CP021111.1"/>
</dbReference>
<dbReference type="SUPFAM" id="SSF46785">
    <property type="entry name" value="Winged helix' DNA-binding domain"/>
    <property type="match status" value="1"/>
</dbReference>
<dbReference type="PANTHER" id="PTHR13947:SF37">
    <property type="entry name" value="LD18367P"/>
    <property type="match status" value="1"/>
</dbReference>
<dbReference type="AlphaFoldDB" id="A0A1W6ZE26"/>
<dbReference type="KEGG" id="bgm:CAL15_15395"/>
<dbReference type="STRING" id="463040.CAL15_15395"/>
<dbReference type="InterPro" id="IPR000835">
    <property type="entry name" value="HTH_MarR-typ"/>
</dbReference>
<dbReference type="SUPFAM" id="SSF55729">
    <property type="entry name" value="Acyl-CoA N-acyltransferases (Nat)"/>
    <property type="match status" value="1"/>
</dbReference>
<dbReference type="OrthoDB" id="273614at2"/>
<proteinExistence type="predicted"/>
<dbReference type="GO" id="GO:0003700">
    <property type="term" value="F:DNA-binding transcription factor activity"/>
    <property type="evidence" value="ECO:0007669"/>
    <property type="project" value="InterPro"/>
</dbReference>
<reference evidence="4 5" key="1">
    <citation type="submission" date="2017-05" db="EMBL/GenBank/DDBJ databases">
        <title>Complete and WGS of Bordetella genogroups.</title>
        <authorList>
            <person name="Spilker T."/>
            <person name="LiPuma J."/>
        </authorList>
    </citation>
    <scope>NUCLEOTIDE SEQUENCE [LARGE SCALE GENOMIC DNA]</scope>
    <source>
        <strain evidence="4 5">AU7206</strain>
    </source>
</reference>
<dbReference type="InterPro" id="IPR036388">
    <property type="entry name" value="WH-like_DNA-bd_sf"/>
</dbReference>
<evidence type="ECO:0000259" key="2">
    <source>
        <dbReference type="PROSITE" id="PS50995"/>
    </source>
</evidence>
<keyword evidence="5" id="KW-1185">Reference proteome</keyword>
<evidence type="ECO:0000256" key="1">
    <source>
        <dbReference type="ARBA" id="ARBA00022679"/>
    </source>
</evidence>
<dbReference type="Proteomes" id="UP000194161">
    <property type="component" value="Chromosome"/>
</dbReference>
<dbReference type="InterPro" id="IPR016181">
    <property type="entry name" value="Acyl_CoA_acyltransferase"/>
</dbReference>
<dbReference type="InterPro" id="IPR000182">
    <property type="entry name" value="GNAT_dom"/>
</dbReference>
<dbReference type="PROSITE" id="PS50995">
    <property type="entry name" value="HTH_MARR_2"/>
    <property type="match status" value="1"/>
</dbReference>
<evidence type="ECO:0000313" key="4">
    <source>
        <dbReference type="EMBL" id="ARP95648.1"/>
    </source>
</evidence>
<dbReference type="Pfam" id="PF00583">
    <property type="entry name" value="Acetyltransf_1"/>
    <property type="match status" value="1"/>
</dbReference>
<dbReference type="Gene3D" id="1.10.10.10">
    <property type="entry name" value="Winged helix-like DNA-binding domain superfamily/Winged helix DNA-binding domain"/>
    <property type="match status" value="1"/>
</dbReference>
<dbReference type="GO" id="GO:0008080">
    <property type="term" value="F:N-acetyltransferase activity"/>
    <property type="evidence" value="ECO:0007669"/>
    <property type="project" value="InterPro"/>
</dbReference>
<dbReference type="InterPro" id="IPR050769">
    <property type="entry name" value="NAT_camello-type"/>
</dbReference>
<feature type="domain" description="N-acetyltransferase" evidence="3">
    <location>
        <begin position="158"/>
        <end position="312"/>
    </location>
</feature>
<dbReference type="SMART" id="SM00347">
    <property type="entry name" value="HTH_MARR"/>
    <property type="match status" value="1"/>
</dbReference>
<dbReference type="InterPro" id="IPR036390">
    <property type="entry name" value="WH_DNA-bd_sf"/>
</dbReference>